<dbReference type="AlphaFoldDB" id="A0A7W5Z7A7"/>
<gene>
    <name evidence="1" type="ORF">FHS81_003582</name>
</gene>
<proteinExistence type="predicted"/>
<organism evidence="1 2">
    <name type="scientific">Pseudochelatococcus contaminans</name>
    <dbReference type="NCBI Taxonomy" id="1538103"/>
    <lineage>
        <taxon>Bacteria</taxon>
        <taxon>Pseudomonadati</taxon>
        <taxon>Pseudomonadota</taxon>
        <taxon>Alphaproteobacteria</taxon>
        <taxon>Hyphomicrobiales</taxon>
        <taxon>Chelatococcaceae</taxon>
        <taxon>Pseudochelatococcus</taxon>
    </lineage>
</organism>
<comment type="caution">
    <text evidence="1">The sequence shown here is derived from an EMBL/GenBank/DDBJ whole genome shotgun (WGS) entry which is preliminary data.</text>
</comment>
<dbReference type="EMBL" id="JACICC010000020">
    <property type="protein sequence ID" value="MBB3811467.1"/>
    <property type="molecule type" value="Genomic_DNA"/>
</dbReference>
<evidence type="ECO:0000313" key="2">
    <source>
        <dbReference type="Proteomes" id="UP000537592"/>
    </source>
</evidence>
<reference evidence="1 2" key="1">
    <citation type="submission" date="2020-08" db="EMBL/GenBank/DDBJ databases">
        <title>Genomic Encyclopedia of Type Strains, Phase IV (KMG-IV): sequencing the most valuable type-strain genomes for metagenomic binning, comparative biology and taxonomic classification.</title>
        <authorList>
            <person name="Goeker M."/>
        </authorList>
    </citation>
    <scope>NUCLEOTIDE SEQUENCE [LARGE SCALE GENOMIC DNA]</scope>
    <source>
        <strain evidence="1 2">DSM 28760</strain>
    </source>
</reference>
<accession>A0A7W5Z7A7</accession>
<evidence type="ECO:0000313" key="1">
    <source>
        <dbReference type="EMBL" id="MBB3811467.1"/>
    </source>
</evidence>
<dbReference type="Proteomes" id="UP000537592">
    <property type="component" value="Unassembled WGS sequence"/>
</dbReference>
<protein>
    <submittedName>
        <fullName evidence="1">Uncharacterized protein</fullName>
    </submittedName>
</protein>
<name>A0A7W5Z7A7_9HYPH</name>
<keyword evidence="2" id="KW-1185">Reference proteome</keyword>
<sequence length="250" mass="27230">MLTAGYQGGGASGVIFTGNVKEWRKGRETPVDTYLDVIAADGDRAYNYAVVNKTLEAGHTNRDALNVITQSLAEHGVDVGHIADLGQTVFPRARVMFGMARDYLRTLCRSTNTLWTIQNEKLQIVEEKRALPGSAYVLNSETGLIGMPEQTMGGIQARCLLNPDIQVSGQVQIDQSSVSKAMMSSIDINQDVDRYFLPGIAADGMYKVLYMSMIGDTRGPQWYCDLTLQSLNPNDSAVFGPLTNGLTNAP</sequence>